<dbReference type="EMBL" id="BKCP01005183">
    <property type="protein sequence ID" value="GER36475.1"/>
    <property type="molecule type" value="Genomic_DNA"/>
</dbReference>
<proteinExistence type="predicted"/>
<dbReference type="GO" id="GO:0016740">
    <property type="term" value="F:transferase activity"/>
    <property type="evidence" value="ECO:0007669"/>
    <property type="project" value="UniProtKB-KW"/>
</dbReference>
<dbReference type="AlphaFoldDB" id="A0A5A7PUG2"/>
<sequence length="125" mass="14057">MTREARASILMTDRRRHDGAVPWGHTVGVDSQPAQKGHKEELGWFSHSKLEIAVQEAVTKEAAARQDTELGRLLEVYRKELLALYHDSMPFLAVSVHWCYPSSRTSPGYSGDPEPSRSGWLIRGL</sequence>
<accession>A0A5A7PUG2</accession>
<comment type="caution">
    <text evidence="2">The sequence shown here is derived from an EMBL/GenBank/DDBJ whole genome shotgun (WGS) entry which is preliminary data.</text>
</comment>
<evidence type="ECO:0000313" key="2">
    <source>
        <dbReference type="EMBL" id="GER36475.1"/>
    </source>
</evidence>
<evidence type="ECO:0000313" key="3">
    <source>
        <dbReference type="Proteomes" id="UP000325081"/>
    </source>
</evidence>
<name>A0A5A7PUG2_STRAF</name>
<reference evidence="3" key="1">
    <citation type="journal article" date="2019" name="Curr. Biol.">
        <title>Genome Sequence of Striga asiatica Provides Insight into the Evolution of Plant Parasitism.</title>
        <authorList>
            <person name="Yoshida S."/>
            <person name="Kim S."/>
            <person name="Wafula E.K."/>
            <person name="Tanskanen J."/>
            <person name="Kim Y.M."/>
            <person name="Honaas L."/>
            <person name="Yang Z."/>
            <person name="Spallek T."/>
            <person name="Conn C.E."/>
            <person name="Ichihashi Y."/>
            <person name="Cheong K."/>
            <person name="Cui S."/>
            <person name="Der J.P."/>
            <person name="Gundlach H."/>
            <person name="Jiao Y."/>
            <person name="Hori C."/>
            <person name="Ishida J.K."/>
            <person name="Kasahara H."/>
            <person name="Kiba T."/>
            <person name="Kim M.S."/>
            <person name="Koo N."/>
            <person name="Laohavisit A."/>
            <person name="Lee Y.H."/>
            <person name="Lumba S."/>
            <person name="McCourt P."/>
            <person name="Mortimer J.C."/>
            <person name="Mutuku J.M."/>
            <person name="Nomura T."/>
            <person name="Sasaki-Sekimoto Y."/>
            <person name="Seto Y."/>
            <person name="Wang Y."/>
            <person name="Wakatake T."/>
            <person name="Sakakibara H."/>
            <person name="Demura T."/>
            <person name="Yamaguchi S."/>
            <person name="Yoneyama K."/>
            <person name="Manabe R.I."/>
            <person name="Nelson D.C."/>
            <person name="Schulman A.H."/>
            <person name="Timko M.P."/>
            <person name="dePamphilis C.W."/>
            <person name="Choi D."/>
            <person name="Shirasu K."/>
        </authorList>
    </citation>
    <scope>NUCLEOTIDE SEQUENCE [LARGE SCALE GENOMIC DNA]</scope>
    <source>
        <strain evidence="3">cv. UVA1</strain>
    </source>
</reference>
<keyword evidence="3" id="KW-1185">Reference proteome</keyword>
<gene>
    <name evidence="2" type="ORF">STAS_12816</name>
</gene>
<dbReference type="Proteomes" id="UP000325081">
    <property type="component" value="Unassembled WGS sequence"/>
</dbReference>
<feature type="region of interest" description="Disordered" evidence="1">
    <location>
        <begin position="104"/>
        <end position="125"/>
    </location>
</feature>
<keyword evidence="2" id="KW-0808">Transferase</keyword>
<organism evidence="2 3">
    <name type="scientific">Striga asiatica</name>
    <name type="common">Asiatic witchweed</name>
    <name type="synonym">Buchnera asiatica</name>
    <dbReference type="NCBI Taxonomy" id="4170"/>
    <lineage>
        <taxon>Eukaryota</taxon>
        <taxon>Viridiplantae</taxon>
        <taxon>Streptophyta</taxon>
        <taxon>Embryophyta</taxon>
        <taxon>Tracheophyta</taxon>
        <taxon>Spermatophyta</taxon>
        <taxon>Magnoliopsida</taxon>
        <taxon>eudicotyledons</taxon>
        <taxon>Gunneridae</taxon>
        <taxon>Pentapetalae</taxon>
        <taxon>asterids</taxon>
        <taxon>lamiids</taxon>
        <taxon>Lamiales</taxon>
        <taxon>Orobanchaceae</taxon>
        <taxon>Buchnereae</taxon>
        <taxon>Striga</taxon>
    </lineage>
</organism>
<evidence type="ECO:0000256" key="1">
    <source>
        <dbReference type="SAM" id="MobiDB-lite"/>
    </source>
</evidence>
<protein>
    <submittedName>
        <fullName evidence="2">UDP-Glycosyltransferase superfamily protein</fullName>
    </submittedName>
</protein>